<evidence type="ECO:0000313" key="2">
    <source>
        <dbReference type="Proteomes" id="UP001189429"/>
    </source>
</evidence>
<organism evidence="1 2">
    <name type="scientific">Prorocentrum cordatum</name>
    <dbReference type="NCBI Taxonomy" id="2364126"/>
    <lineage>
        <taxon>Eukaryota</taxon>
        <taxon>Sar</taxon>
        <taxon>Alveolata</taxon>
        <taxon>Dinophyceae</taxon>
        <taxon>Prorocentrales</taxon>
        <taxon>Prorocentraceae</taxon>
        <taxon>Prorocentrum</taxon>
    </lineage>
</organism>
<dbReference type="EMBL" id="CAUYUJ010003119">
    <property type="protein sequence ID" value="CAK0803985.1"/>
    <property type="molecule type" value="Genomic_DNA"/>
</dbReference>
<sequence>GVDMAFQVPCILIVRPDYTVEDAEPTSIFHGPDDILEPGKRPHVGWVRQRRFENRALDRSSEFHDVLHEAPVEGYDGGADRPDLLAGDGGDLTYLGLLSCWCRCAPLRASGGVFQE</sequence>
<gene>
    <name evidence="1" type="ORF">PCOR1329_LOCUS10933</name>
</gene>
<proteinExistence type="predicted"/>
<protein>
    <submittedName>
        <fullName evidence="1">Uncharacterized protein</fullName>
    </submittedName>
</protein>
<keyword evidence="2" id="KW-1185">Reference proteome</keyword>
<accession>A0ABN9QGV2</accession>
<name>A0ABN9QGV2_9DINO</name>
<dbReference type="Proteomes" id="UP001189429">
    <property type="component" value="Unassembled WGS sequence"/>
</dbReference>
<reference evidence="1" key="1">
    <citation type="submission" date="2023-10" db="EMBL/GenBank/DDBJ databases">
        <authorList>
            <person name="Chen Y."/>
            <person name="Shah S."/>
            <person name="Dougan E. K."/>
            <person name="Thang M."/>
            <person name="Chan C."/>
        </authorList>
    </citation>
    <scope>NUCLEOTIDE SEQUENCE [LARGE SCALE GENOMIC DNA]</scope>
</reference>
<feature type="non-terminal residue" evidence="1">
    <location>
        <position position="1"/>
    </location>
</feature>
<feature type="non-terminal residue" evidence="1">
    <location>
        <position position="116"/>
    </location>
</feature>
<comment type="caution">
    <text evidence="1">The sequence shown here is derived from an EMBL/GenBank/DDBJ whole genome shotgun (WGS) entry which is preliminary data.</text>
</comment>
<evidence type="ECO:0000313" key="1">
    <source>
        <dbReference type="EMBL" id="CAK0803985.1"/>
    </source>
</evidence>